<dbReference type="AlphaFoldDB" id="A0A8J3E8H4"/>
<dbReference type="EMBL" id="BMJS01000004">
    <property type="protein sequence ID" value="GGF91232.1"/>
    <property type="molecule type" value="Genomic_DNA"/>
</dbReference>
<protein>
    <submittedName>
        <fullName evidence="2">Uncharacterized protein</fullName>
    </submittedName>
</protein>
<feature type="region of interest" description="Disordered" evidence="1">
    <location>
        <begin position="13"/>
        <end position="45"/>
    </location>
</feature>
<proteinExistence type="predicted"/>
<organism evidence="2 3">
    <name type="scientific">Cysteiniphilum litorale</name>
    <dbReference type="NCBI Taxonomy" id="2056700"/>
    <lineage>
        <taxon>Bacteria</taxon>
        <taxon>Pseudomonadati</taxon>
        <taxon>Pseudomonadota</taxon>
        <taxon>Gammaproteobacteria</taxon>
        <taxon>Thiotrichales</taxon>
        <taxon>Fastidiosibacteraceae</taxon>
        <taxon>Cysteiniphilum</taxon>
    </lineage>
</organism>
<gene>
    <name evidence="2" type="ORF">GCM10010995_05660</name>
</gene>
<dbReference type="Proteomes" id="UP000636949">
    <property type="component" value="Unassembled WGS sequence"/>
</dbReference>
<evidence type="ECO:0000256" key="1">
    <source>
        <dbReference type="SAM" id="MobiDB-lite"/>
    </source>
</evidence>
<sequence>MYKIEELFIMSDDEKHKKNNNLEDDDKDKNKNNSPVGDEKLKKNNSLELAYERKYKEKLVDDLKRRLGRGESYKEIGMAYNSSQHTVRKYAQKNNLTNSTRGKKNDEPTYFKPDILSKKWG</sequence>
<feature type="region of interest" description="Disordered" evidence="1">
    <location>
        <begin position="95"/>
        <end position="121"/>
    </location>
</feature>
<reference evidence="2" key="1">
    <citation type="journal article" date="2014" name="Int. J. Syst. Evol. Microbiol.">
        <title>Complete genome sequence of Corynebacterium casei LMG S-19264T (=DSM 44701T), isolated from a smear-ripened cheese.</title>
        <authorList>
            <consortium name="US DOE Joint Genome Institute (JGI-PGF)"/>
            <person name="Walter F."/>
            <person name="Albersmeier A."/>
            <person name="Kalinowski J."/>
            <person name="Ruckert C."/>
        </authorList>
    </citation>
    <scope>NUCLEOTIDE SEQUENCE</scope>
    <source>
        <strain evidence="2">CGMCC 1.15758</strain>
    </source>
</reference>
<feature type="compositionally biased region" description="Basic and acidic residues" evidence="1">
    <location>
        <begin position="27"/>
        <end position="42"/>
    </location>
</feature>
<evidence type="ECO:0000313" key="2">
    <source>
        <dbReference type="EMBL" id="GGF91232.1"/>
    </source>
</evidence>
<name>A0A8J3E8H4_9GAMM</name>
<reference evidence="2" key="2">
    <citation type="submission" date="2020-09" db="EMBL/GenBank/DDBJ databases">
        <authorList>
            <person name="Sun Q."/>
            <person name="Zhou Y."/>
        </authorList>
    </citation>
    <scope>NUCLEOTIDE SEQUENCE</scope>
    <source>
        <strain evidence="2">CGMCC 1.15758</strain>
    </source>
</reference>
<evidence type="ECO:0000313" key="3">
    <source>
        <dbReference type="Proteomes" id="UP000636949"/>
    </source>
</evidence>
<accession>A0A8J3E8H4</accession>
<comment type="caution">
    <text evidence="2">The sequence shown here is derived from an EMBL/GenBank/DDBJ whole genome shotgun (WGS) entry which is preliminary data.</text>
</comment>
<keyword evidence="3" id="KW-1185">Reference proteome</keyword>